<feature type="domain" description="Methyl-coenzyme M reductase beta subunit C-terminal" evidence="7">
    <location>
        <begin position="201"/>
        <end position="447"/>
    </location>
</feature>
<dbReference type="Pfam" id="PF02241">
    <property type="entry name" value="MCR_beta"/>
    <property type="match status" value="1"/>
</dbReference>
<evidence type="ECO:0000256" key="1">
    <source>
        <dbReference type="ARBA" id="ARBA00001952"/>
    </source>
</evidence>
<dbReference type="InterPro" id="IPR022680">
    <property type="entry name" value="Me_CoM_Rdtase_bsu_N"/>
</dbReference>
<accession>A0A0P0KKG2</accession>
<reference evidence="9" key="2">
    <citation type="submission" date="2015-08" db="EMBL/GenBank/DDBJ databases">
        <authorList>
            <person name="Babu N.S."/>
            <person name="Beckwith C.J."/>
            <person name="Beseler K.G."/>
            <person name="Brison A."/>
            <person name="Carone J.V."/>
            <person name="Caskin T.P."/>
            <person name="Diamond M."/>
            <person name="Durham M.E."/>
            <person name="Foxe J.M."/>
            <person name="Go M."/>
            <person name="Henderson B.A."/>
            <person name="Jones I.B."/>
            <person name="McGettigan J.A."/>
            <person name="Micheletti S.J."/>
            <person name="Nasrallah M.E."/>
            <person name="Ortiz D."/>
            <person name="Piller C.R."/>
            <person name="Privatt S.R."/>
            <person name="Schneider S.L."/>
            <person name="Sharp S."/>
            <person name="Smith T.C."/>
            <person name="Stanton J.D."/>
            <person name="Ullery H.E."/>
            <person name="Wilson R.J."/>
            <person name="Serrano M.G."/>
            <person name="Buck G."/>
            <person name="Lee V."/>
            <person name="Wang Y."/>
            <person name="Carvalho R."/>
            <person name="Voegtly L."/>
            <person name="Shi R."/>
            <person name="Duckworth R."/>
            <person name="Johnson A."/>
            <person name="Loviza R."/>
            <person name="Walstead R."/>
            <person name="Shah Z."/>
            <person name="Kiflezghi M."/>
            <person name="Wade K."/>
            <person name="Ball S.L."/>
            <person name="Bradley K.W."/>
            <person name="Asai D.J."/>
            <person name="Bowman C.A."/>
            <person name="Russell D.A."/>
            <person name="Pope W.H."/>
            <person name="Jacobs-Sera D."/>
            <person name="Hendrix R.W."/>
            <person name="Hatfull G.F."/>
        </authorList>
    </citation>
    <scope>NUCLEOTIDE SEQUENCE</scope>
</reference>
<feature type="domain" description="Methyl-coenzyme M reductase beta subunit N-terminal" evidence="8">
    <location>
        <begin position="5"/>
        <end position="194"/>
    </location>
</feature>
<evidence type="ECO:0000256" key="4">
    <source>
        <dbReference type="ARBA" id="ARBA00013271"/>
    </source>
</evidence>
<dbReference type="Pfam" id="PF02783">
    <property type="entry name" value="MCR_beta_N"/>
    <property type="match status" value="1"/>
</dbReference>
<comment type="cofactor">
    <cofactor evidence="1">
        <name>coenzyme F430</name>
        <dbReference type="ChEBI" id="CHEBI:60540"/>
    </cofactor>
</comment>
<dbReference type="SMR" id="A0A0P0KKG2"/>
<dbReference type="InterPro" id="IPR015823">
    <property type="entry name" value="Me_CoM_Rdtase_asu_N_sub2"/>
</dbReference>
<evidence type="ECO:0000256" key="2">
    <source>
        <dbReference type="ARBA" id="ARBA00005149"/>
    </source>
</evidence>
<dbReference type="InterPro" id="IPR022679">
    <property type="entry name" value="Me_CoM_Rdtase_bsu_C"/>
</dbReference>
<comment type="pathway">
    <text evidence="2">One-carbon metabolism; methyl-coenzyme M reduction; methane from methyl-coenzyme M: step 1/1.</text>
</comment>
<evidence type="ECO:0000256" key="3">
    <source>
        <dbReference type="ARBA" id="ARBA00011155"/>
    </source>
</evidence>
<dbReference type="SUPFAM" id="SSF55088">
    <property type="entry name" value="Methyl-coenzyme M reductase subunits"/>
    <property type="match status" value="1"/>
</dbReference>
<dbReference type="GO" id="GO:0050524">
    <property type="term" value="F:coenzyme-B sulfoethylthiotransferase activity"/>
    <property type="evidence" value="ECO:0007669"/>
    <property type="project" value="UniProtKB-EC"/>
</dbReference>
<name>A0A0P0KKG2_9ARCH</name>
<evidence type="ECO:0000256" key="6">
    <source>
        <dbReference type="ARBA" id="ARBA00047772"/>
    </source>
</evidence>
<reference evidence="9" key="1">
    <citation type="journal article" date="2015" name="Science">
        <title>Methane metabolism in the archaeal phylum Bathyarchaeota revealed by genome-centric metagenomics.</title>
        <authorList>
            <person name="Evans P.N."/>
            <person name="Parks D.H."/>
            <person name="Chadwick G.L."/>
            <person name="Robbins S.J."/>
            <person name="Orphan V.J."/>
            <person name="Golding S.D."/>
            <person name="Tyson G.W."/>
        </authorList>
    </citation>
    <scope>NUCLEOTIDE SEQUENCE</scope>
</reference>
<dbReference type="InterPro" id="IPR009024">
    <property type="entry name" value="Me_CoM_Rdtase_Fd-like_fold"/>
</dbReference>
<dbReference type="AlphaFoldDB" id="A0A0P0KKG2"/>
<proteinExistence type="predicted"/>
<sequence length="459" mass="49774">MGYKDAVDLYDDHSNCLAKDVPIQALSPLYNPYMGEVLDLFKRTAFVDLANLEKCMKLGRGGWETRIGRDEIQMPWYSRDLPIVERSEEIAKKMKEKMARYGDGKEELVRLILGGKFIVVKIPERMMKISASRDPALTWTMVALCQAVAETFNLDPETDPSGCNMLNAAVWGRYPQSPELPPGGPVFGFLKQSNTVDGLGCGFRGTTINHIVALTNKRTLDAVALTTILEQGAQWETGNALGWFERYHLLGAAYQGFNANNLVLDLVKENKEGTIGDVAISTVRRAVEDGIINVKRTFPSGYKHYATGDFPLWNAYGCAGALAAVIVNCGASRAGQSASSVLAYFGDQLIFETGGLPDPDAGRLQGAGQGFAFYTHSIYGGAGPGAYTLDHVVVRHTSGFLTPCISAAMCLDSGTQLFSPEMTSSAFFGLRDEIPLLEEPLKKVAGSAEEVGRKLAKAG</sequence>
<protein>
    <recommendedName>
        <fullName evidence="4">coenzyme-B sulfoethylthiotransferase</fullName>
        <ecNumber evidence="4">2.8.4.1</ecNumber>
    </recommendedName>
</protein>
<evidence type="ECO:0000259" key="7">
    <source>
        <dbReference type="Pfam" id="PF02241"/>
    </source>
</evidence>
<evidence type="ECO:0000256" key="5">
    <source>
        <dbReference type="ARBA" id="ARBA00022994"/>
    </source>
</evidence>
<dbReference type="SUPFAM" id="SSF48081">
    <property type="entry name" value="Methyl-coenzyme M reductase alpha and beta chain C-terminal domain"/>
    <property type="match status" value="1"/>
</dbReference>
<comment type="subunit">
    <text evidence="3">MCR is a hexamer of two alpha, two beta, and two gamma chains, forming a dimer of heterotrimers.</text>
</comment>
<dbReference type="Gene3D" id="1.20.840.10">
    <property type="entry name" value="Methyl-coenzyme M reductase, alpha/beta subunit, C-terminal"/>
    <property type="match status" value="1"/>
</dbReference>
<dbReference type="EC" id="2.8.4.1" evidence="4"/>
<dbReference type="GO" id="GO:0015948">
    <property type="term" value="P:methanogenesis"/>
    <property type="evidence" value="ECO:0007669"/>
    <property type="project" value="UniProtKB-KW"/>
</dbReference>
<evidence type="ECO:0000313" key="9">
    <source>
        <dbReference type="EMBL" id="ALK27799.1"/>
    </source>
</evidence>
<evidence type="ECO:0000259" key="8">
    <source>
        <dbReference type="Pfam" id="PF02783"/>
    </source>
</evidence>
<dbReference type="EMBL" id="KT387820">
    <property type="protein sequence ID" value="ALK27799.1"/>
    <property type="molecule type" value="Genomic_DNA"/>
</dbReference>
<dbReference type="InterPro" id="IPR008924">
    <property type="entry name" value="Me_CoM_Rdtase_asu/bsu_C"/>
</dbReference>
<organism evidence="9">
    <name type="scientific">uncultured Bathyarchaeota archaeon</name>
    <dbReference type="NCBI Taxonomy" id="1739975"/>
    <lineage>
        <taxon>Archaea</taxon>
        <taxon>Candidatus Bathyarchaeota</taxon>
        <taxon>environmental samples</taxon>
    </lineage>
</organism>
<dbReference type="Gene3D" id="3.30.70.470">
    <property type="match status" value="1"/>
</dbReference>
<comment type="catalytic activity">
    <reaction evidence="6">
        <text>coenzyme B + methyl-coenzyme M = methane + coenzyme M-coenzyme B heterodisulfide</text>
        <dbReference type="Rhea" id="RHEA:12532"/>
        <dbReference type="ChEBI" id="CHEBI:16183"/>
        <dbReference type="ChEBI" id="CHEBI:58286"/>
        <dbReference type="ChEBI" id="CHEBI:58411"/>
        <dbReference type="ChEBI" id="CHEBI:58596"/>
        <dbReference type="EC" id="2.8.4.1"/>
    </reaction>
    <physiologicalReaction direction="left-to-right" evidence="6">
        <dbReference type="Rhea" id="RHEA:12533"/>
    </physiologicalReaction>
</comment>
<dbReference type="UniPathway" id="UPA00646">
    <property type="reaction ID" value="UER00699"/>
</dbReference>
<keyword evidence="5" id="KW-0484">Methanogenesis</keyword>